<dbReference type="SMART" id="SM00564">
    <property type="entry name" value="PQQ"/>
    <property type="match status" value="4"/>
</dbReference>
<evidence type="ECO:0000256" key="4">
    <source>
        <dbReference type="SAM" id="MobiDB-lite"/>
    </source>
</evidence>
<evidence type="ECO:0000256" key="3">
    <source>
        <dbReference type="PROSITE-ProRule" id="PRU00221"/>
    </source>
</evidence>
<proteinExistence type="predicted"/>
<keyword evidence="2" id="KW-0677">Repeat</keyword>
<evidence type="ECO:0000313" key="5">
    <source>
        <dbReference type="EMBL" id="GBG35082.1"/>
    </source>
</evidence>
<feature type="repeat" description="WD" evidence="3">
    <location>
        <begin position="54"/>
        <end position="93"/>
    </location>
</feature>
<dbReference type="PRINTS" id="PR00320">
    <property type="entry name" value="GPROTEINBRPT"/>
</dbReference>
<dbReference type="Pfam" id="PF00400">
    <property type="entry name" value="WD40"/>
    <property type="match status" value="5"/>
</dbReference>
<keyword evidence="6" id="KW-1185">Reference proteome</keyword>
<dbReference type="Gene3D" id="2.130.10.10">
    <property type="entry name" value="YVTN repeat-like/Quinoprotein amine dehydrogenase"/>
    <property type="match status" value="2"/>
</dbReference>
<feature type="repeat" description="WD" evidence="3">
    <location>
        <begin position="174"/>
        <end position="213"/>
    </location>
</feature>
<dbReference type="EMBL" id="BEYU01000283">
    <property type="protein sequence ID" value="GBG35082.1"/>
    <property type="molecule type" value="Genomic_DNA"/>
</dbReference>
<dbReference type="OrthoDB" id="190105at2759"/>
<feature type="repeat" description="WD" evidence="3">
    <location>
        <begin position="13"/>
        <end position="43"/>
    </location>
</feature>
<accession>A0A2R5GW67</accession>
<dbReference type="Proteomes" id="UP000241890">
    <property type="component" value="Unassembled WGS sequence"/>
</dbReference>
<dbReference type="PROSITE" id="PS50082">
    <property type="entry name" value="WD_REPEATS_2"/>
    <property type="match status" value="5"/>
</dbReference>
<keyword evidence="1 3" id="KW-0853">WD repeat</keyword>
<dbReference type="InterPro" id="IPR020472">
    <property type="entry name" value="WD40_PAC1"/>
</dbReference>
<feature type="repeat" description="WD" evidence="3">
    <location>
        <begin position="94"/>
        <end position="133"/>
    </location>
</feature>
<dbReference type="PROSITE" id="PS00678">
    <property type="entry name" value="WD_REPEATS_1"/>
    <property type="match status" value="3"/>
</dbReference>
<protein>
    <submittedName>
        <fullName evidence="5">Guanine nucleotide-binding protein subunit beta-like protein</fullName>
    </submittedName>
</protein>
<dbReference type="PANTHER" id="PTHR19848">
    <property type="entry name" value="WD40 REPEAT PROTEIN"/>
    <property type="match status" value="1"/>
</dbReference>
<dbReference type="InterPro" id="IPR018391">
    <property type="entry name" value="PQQ_b-propeller_rpt"/>
</dbReference>
<dbReference type="SUPFAM" id="SSF50978">
    <property type="entry name" value="WD40 repeat-like"/>
    <property type="match status" value="1"/>
</dbReference>
<dbReference type="InterPro" id="IPR019775">
    <property type="entry name" value="WD40_repeat_CS"/>
</dbReference>
<sequence length="450" mass="49142">IWNATSGEEQHVLKGHSVWVTSVAIQGDTIVSGSSDQTVCIWNAIPSDKEQHGLTGHSDLVTSVAIQGDTIVSGSSDKTVRIWNATSGEEQHVLKGHSKLINSVAIQGDTVVSGSDDNTMRIWNATSGEELHVFKGHSGEVYSVAIQGETIVSGSEDKTVRIWNATSGEAQHVLKGHSDYVVSVAIEGNTIVSGSHDSTVRIWNAISGEEQHVLYGHNHLVLSVAIQGYTIVSQSCPWARTRYWNAQTGEALDADEVEASILPGIMTSRNVENRTHVKLSGGIGFTMDHEIHHHCHPVAHEGSVYVVGDALYLLNELDAEMAGLGSSSTSKVDMKRCLERMRSRAPMRKAREHKFPPERFANQRGTMLEVEKTRGYGRMEYQIFMQKVHSDLPSTALSRKSGRSSGGSTKRKSVADDLSNDLVSYRGLSVAALKQIWQDVLDETLAPRVQ</sequence>
<evidence type="ECO:0000256" key="1">
    <source>
        <dbReference type="ARBA" id="ARBA00022574"/>
    </source>
</evidence>
<feature type="region of interest" description="Disordered" evidence="4">
    <location>
        <begin position="394"/>
        <end position="415"/>
    </location>
</feature>
<evidence type="ECO:0000313" key="6">
    <source>
        <dbReference type="Proteomes" id="UP000241890"/>
    </source>
</evidence>
<dbReference type="SMART" id="SM00320">
    <property type="entry name" value="WD40"/>
    <property type="match status" value="5"/>
</dbReference>
<dbReference type="CDD" id="cd00200">
    <property type="entry name" value="WD40"/>
    <property type="match status" value="1"/>
</dbReference>
<dbReference type="InterPro" id="IPR001680">
    <property type="entry name" value="WD40_rpt"/>
</dbReference>
<gene>
    <name evidence="5" type="ORF">FCC1311_113052</name>
</gene>
<dbReference type="PANTHER" id="PTHR19848:SF8">
    <property type="entry name" value="F-BOX AND WD REPEAT DOMAIN CONTAINING 7"/>
    <property type="match status" value="1"/>
</dbReference>
<reference evidence="5 6" key="1">
    <citation type="submission" date="2017-12" db="EMBL/GenBank/DDBJ databases">
        <title>Sequencing, de novo assembly and annotation of complete genome of a new Thraustochytrid species, strain FCC1311.</title>
        <authorList>
            <person name="Sedici K."/>
            <person name="Godart F."/>
            <person name="Aiese Cigliano R."/>
            <person name="Sanseverino W."/>
            <person name="Barakat M."/>
            <person name="Ortet P."/>
            <person name="Marechal E."/>
            <person name="Cagnac O."/>
            <person name="Amato A."/>
        </authorList>
    </citation>
    <scope>NUCLEOTIDE SEQUENCE [LARGE SCALE GENOMIC DNA]</scope>
</reference>
<dbReference type="InterPro" id="IPR015943">
    <property type="entry name" value="WD40/YVTN_repeat-like_dom_sf"/>
</dbReference>
<name>A0A2R5GW67_9STRA</name>
<comment type="caution">
    <text evidence="5">The sequence shown here is derived from an EMBL/GenBank/DDBJ whole genome shotgun (WGS) entry which is preliminary data.</text>
</comment>
<dbReference type="AlphaFoldDB" id="A0A2R5GW67"/>
<feature type="repeat" description="WD" evidence="3">
    <location>
        <begin position="134"/>
        <end position="173"/>
    </location>
</feature>
<feature type="non-terminal residue" evidence="5">
    <location>
        <position position="450"/>
    </location>
</feature>
<dbReference type="InParanoid" id="A0A2R5GW67"/>
<feature type="non-terminal residue" evidence="5">
    <location>
        <position position="1"/>
    </location>
</feature>
<organism evidence="5 6">
    <name type="scientific">Hondaea fermentalgiana</name>
    <dbReference type="NCBI Taxonomy" id="2315210"/>
    <lineage>
        <taxon>Eukaryota</taxon>
        <taxon>Sar</taxon>
        <taxon>Stramenopiles</taxon>
        <taxon>Bigyra</taxon>
        <taxon>Labyrinthulomycetes</taxon>
        <taxon>Thraustochytrida</taxon>
        <taxon>Thraustochytriidae</taxon>
        <taxon>Hondaea</taxon>
    </lineage>
</organism>
<dbReference type="PROSITE" id="PS50294">
    <property type="entry name" value="WD_REPEATS_REGION"/>
    <property type="match status" value="5"/>
</dbReference>
<dbReference type="InterPro" id="IPR036322">
    <property type="entry name" value="WD40_repeat_dom_sf"/>
</dbReference>
<evidence type="ECO:0000256" key="2">
    <source>
        <dbReference type="ARBA" id="ARBA00022737"/>
    </source>
</evidence>